<dbReference type="OrthoDB" id="9797538at2"/>
<name>A0A641ARS4_9ACTN</name>
<protein>
    <submittedName>
        <fullName evidence="3">SDR family oxidoreductase</fullName>
    </submittedName>
</protein>
<gene>
    <name evidence="3" type="ORF">ESP62_001490</name>
</gene>
<comment type="similarity">
    <text evidence="1 2">Belongs to the short-chain dehydrogenases/reductases (SDR) family.</text>
</comment>
<evidence type="ECO:0000256" key="1">
    <source>
        <dbReference type="ARBA" id="ARBA00006484"/>
    </source>
</evidence>
<evidence type="ECO:0000256" key="2">
    <source>
        <dbReference type="RuleBase" id="RU000363"/>
    </source>
</evidence>
<dbReference type="PRINTS" id="PR00081">
    <property type="entry name" value="GDHRDH"/>
</dbReference>
<dbReference type="InterPro" id="IPR050259">
    <property type="entry name" value="SDR"/>
</dbReference>
<dbReference type="PANTHER" id="PTHR42879">
    <property type="entry name" value="3-OXOACYL-(ACYL-CARRIER-PROTEIN) REDUCTASE"/>
    <property type="match status" value="1"/>
</dbReference>
<evidence type="ECO:0000313" key="3">
    <source>
        <dbReference type="EMBL" id="KAA1379913.1"/>
    </source>
</evidence>
<proteinExistence type="inferred from homology"/>
<dbReference type="Proteomes" id="UP001515100">
    <property type="component" value="Unassembled WGS sequence"/>
</dbReference>
<dbReference type="PROSITE" id="PS00061">
    <property type="entry name" value="ADH_SHORT"/>
    <property type="match status" value="1"/>
</dbReference>
<keyword evidence="4" id="KW-1185">Reference proteome</keyword>
<dbReference type="EMBL" id="SDPP02000001">
    <property type="protein sequence ID" value="KAA1379913.1"/>
    <property type="molecule type" value="Genomic_DNA"/>
</dbReference>
<dbReference type="AlphaFoldDB" id="A0A641ARS4"/>
<sequence>MIDLATINRPVAVVTGGGRGIGAATAEALAGAGFCVAVVARSEQQIDEVAARITSTGGTAIAVAVDATDAAAVARAAALIADRLGPVDVLVNAAGGRFPENIGPLWLSPPETWWSEIAVNLQSAFLFSHAVLPSMVERGSGCIVNVGSYFGYQPKAYRSAYSAAKAAVHTMTEVLATEVAEHGVTAFTLDPAMVKTTLLLDSAASDQAARWTPEATDLPEDGYTPAAAVGDFVVRLVLGAADGMSGRVVRVHSDLEAMDERSEEIRRDEHYVLRMTKAPGIVESDPSDLYR</sequence>
<comment type="caution">
    <text evidence="3">The sequence shown here is derived from an EMBL/GenBank/DDBJ whole genome shotgun (WGS) entry which is preliminary data.</text>
</comment>
<dbReference type="Gene3D" id="3.40.50.720">
    <property type="entry name" value="NAD(P)-binding Rossmann-like Domain"/>
    <property type="match status" value="1"/>
</dbReference>
<dbReference type="InterPro" id="IPR020904">
    <property type="entry name" value="Sc_DH/Rdtase_CS"/>
</dbReference>
<accession>A0A641ARS4</accession>
<evidence type="ECO:0000313" key="4">
    <source>
        <dbReference type="Proteomes" id="UP001515100"/>
    </source>
</evidence>
<dbReference type="SUPFAM" id="SSF51735">
    <property type="entry name" value="NAD(P)-binding Rossmann-fold domains"/>
    <property type="match status" value="1"/>
</dbReference>
<dbReference type="GO" id="GO:0032787">
    <property type="term" value="P:monocarboxylic acid metabolic process"/>
    <property type="evidence" value="ECO:0007669"/>
    <property type="project" value="UniProtKB-ARBA"/>
</dbReference>
<organism evidence="3 4">
    <name type="scientific">Aeromicrobium fastidiosum</name>
    <dbReference type="NCBI Taxonomy" id="52699"/>
    <lineage>
        <taxon>Bacteria</taxon>
        <taxon>Bacillati</taxon>
        <taxon>Actinomycetota</taxon>
        <taxon>Actinomycetes</taxon>
        <taxon>Propionibacteriales</taxon>
        <taxon>Nocardioidaceae</taxon>
        <taxon>Aeromicrobium</taxon>
    </lineage>
</organism>
<dbReference type="PANTHER" id="PTHR42879:SF2">
    <property type="entry name" value="3-OXOACYL-[ACYL-CARRIER-PROTEIN] REDUCTASE FABG"/>
    <property type="match status" value="1"/>
</dbReference>
<dbReference type="RefSeq" id="WP_129179878.1">
    <property type="nucleotide sequence ID" value="NZ_JAGIOG010000001.1"/>
</dbReference>
<dbReference type="CDD" id="cd05233">
    <property type="entry name" value="SDR_c"/>
    <property type="match status" value="1"/>
</dbReference>
<dbReference type="Pfam" id="PF00106">
    <property type="entry name" value="adh_short"/>
    <property type="match status" value="1"/>
</dbReference>
<reference evidence="3" key="1">
    <citation type="submission" date="2019-09" db="EMBL/GenBank/DDBJ databases">
        <authorList>
            <person name="Li J."/>
        </authorList>
    </citation>
    <scope>NUCLEOTIDE SEQUENCE [LARGE SCALE GENOMIC DNA]</scope>
    <source>
        <strain evidence="3">NRBC 14897</strain>
    </source>
</reference>
<dbReference type="PRINTS" id="PR00080">
    <property type="entry name" value="SDRFAMILY"/>
</dbReference>
<dbReference type="InterPro" id="IPR036291">
    <property type="entry name" value="NAD(P)-bd_dom_sf"/>
</dbReference>
<dbReference type="InterPro" id="IPR002347">
    <property type="entry name" value="SDR_fam"/>
</dbReference>